<evidence type="ECO:0000313" key="3">
    <source>
        <dbReference type="EMBL" id="SHJ76224.1"/>
    </source>
</evidence>
<dbReference type="Proteomes" id="UP000184510">
    <property type="component" value="Unassembled WGS sequence"/>
</dbReference>
<dbReference type="EMBL" id="FQYR01000004">
    <property type="protein sequence ID" value="SHJ76224.1"/>
    <property type="molecule type" value="Genomic_DNA"/>
</dbReference>
<dbReference type="STRING" id="1123071.SAMN02745181_2542"/>
<evidence type="ECO:0000256" key="1">
    <source>
        <dbReference type="SAM" id="MobiDB-lite"/>
    </source>
</evidence>
<evidence type="ECO:0000313" key="4">
    <source>
        <dbReference type="Proteomes" id="UP000184510"/>
    </source>
</evidence>
<feature type="transmembrane region" description="Helical" evidence="2">
    <location>
        <begin position="21"/>
        <end position="40"/>
    </location>
</feature>
<dbReference type="InParanoid" id="A0A1M6LYF5"/>
<feature type="region of interest" description="Disordered" evidence="1">
    <location>
        <begin position="132"/>
        <end position="199"/>
    </location>
</feature>
<keyword evidence="4" id="KW-1185">Reference proteome</keyword>
<name>A0A1M6LYF5_9BACT</name>
<sequence>MLGSLSRLLNFILRRRWLRRLICVLVLGPFVLFLLSNILLNSQWGRDKIASKLEQRTGYAWKIETANWTPDGKVHVYDAVADLDGGIMRVAQVDITPNVYEVVDGRLVFEELSIRQPELDVSVQWLREQVGKRARDTSSVKPQENVEPRLPMQPRPPVVVAPPVKPTPADKEGADQREAGKVVPPAQPSQKPEGKPKSVRVQPTPIIRVFPEAWVVVEGAKITLRDGEKVLLESGPINAKIPLGGDGKQGFVRCEMAKLFDRDYQAKIDVPLVWKKDRMVINGEDLIFLGVHCRSQAEIKRVGKEFVMMMKLVIPDQEWTYDEELEGVHFTGNAKHLAGTAILEGRLLKPVQWRGLCKIIARETELQEHHRNSVAHFDHLLLESALMHGRLQIYQLEAVSDEVALLGNGVLQMDGYMYGVMRLLTSPGKAAWVDSLSEGAKLFPNKHYGVMTWFQNRDRKHVDVQVDGMLWQPLVRIENICEWEPLMPRIKRLVDFVHDEHLEDLGPKISTKSQK</sequence>
<feature type="compositionally biased region" description="Pro residues" evidence="1">
    <location>
        <begin position="151"/>
        <end position="166"/>
    </location>
</feature>
<keyword evidence="2" id="KW-0472">Membrane</keyword>
<protein>
    <submittedName>
        <fullName evidence="3">Uncharacterized protein</fullName>
    </submittedName>
</protein>
<keyword evidence="2" id="KW-1133">Transmembrane helix</keyword>
<proteinExistence type="predicted"/>
<reference evidence="3 4" key="1">
    <citation type="submission" date="2016-11" db="EMBL/GenBank/DDBJ databases">
        <authorList>
            <person name="Jaros S."/>
            <person name="Januszkiewicz K."/>
            <person name="Wedrychowicz H."/>
        </authorList>
    </citation>
    <scope>NUCLEOTIDE SEQUENCE [LARGE SCALE GENOMIC DNA]</scope>
    <source>
        <strain evidence="3 4">DSM 18772</strain>
    </source>
</reference>
<organism evidence="3 4">
    <name type="scientific">Rubritalea squalenifaciens DSM 18772</name>
    <dbReference type="NCBI Taxonomy" id="1123071"/>
    <lineage>
        <taxon>Bacteria</taxon>
        <taxon>Pseudomonadati</taxon>
        <taxon>Verrucomicrobiota</taxon>
        <taxon>Verrucomicrobiia</taxon>
        <taxon>Verrucomicrobiales</taxon>
        <taxon>Rubritaleaceae</taxon>
        <taxon>Rubritalea</taxon>
    </lineage>
</organism>
<dbReference type="AlphaFoldDB" id="A0A1M6LYF5"/>
<accession>A0A1M6LYF5</accession>
<gene>
    <name evidence="3" type="ORF">SAMN02745181_2542</name>
</gene>
<feature type="compositionally biased region" description="Basic and acidic residues" evidence="1">
    <location>
        <begin position="168"/>
        <end position="180"/>
    </location>
</feature>
<keyword evidence="2" id="KW-0812">Transmembrane</keyword>
<evidence type="ECO:0000256" key="2">
    <source>
        <dbReference type="SAM" id="Phobius"/>
    </source>
</evidence>